<evidence type="ECO:0000313" key="3">
    <source>
        <dbReference type="Proteomes" id="UP000316614"/>
    </source>
</evidence>
<accession>A0A514CJY8</accession>
<feature type="transmembrane region" description="Helical" evidence="1">
    <location>
        <begin position="15"/>
        <end position="33"/>
    </location>
</feature>
<dbReference type="AlphaFoldDB" id="A0A514CJY8"/>
<feature type="transmembrane region" description="Helical" evidence="1">
    <location>
        <begin position="39"/>
        <end position="61"/>
    </location>
</feature>
<name>A0A514CJY8_9BACT</name>
<dbReference type="Proteomes" id="UP000316614">
    <property type="component" value="Chromosome"/>
</dbReference>
<evidence type="ECO:0000256" key="1">
    <source>
        <dbReference type="SAM" id="Phobius"/>
    </source>
</evidence>
<protein>
    <submittedName>
        <fullName evidence="2">Uncharacterized protein</fullName>
    </submittedName>
</protein>
<dbReference type="RefSeq" id="WP_141615402.1">
    <property type="nucleotide sequence ID" value="NZ_CP041253.1"/>
</dbReference>
<keyword evidence="1" id="KW-1133">Transmembrane helix</keyword>
<gene>
    <name evidence="2" type="ORF">FKX85_14405</name>
</gene>
<keyword evidence="1" id="KW-0472">Membrane</keyword>
<keyword evidence="3" id="KW-1185">Reference proteome</keyword>
<proteinExistence type="predicted"/>
<dbReference type="KEGG" id="echi:FKX85_14405"/>
<keyword evidence="1" id="KW-0812">Transmembrane</keyword>
<dbReference type="OrthoDB" id="838918at2"/>
<feature type="transmembrane region" description="Helical" evidence="1">
    <location>
        <begin position="68"/>
        <end position="86"/>
    </location>
</feature>
<dbReference type="EMBL" id="CP041253">
    <property type="protein sequence ID" value="QDH80165.1"/>
    <property type="molecule type" value="Genomic_DNA"/>
</dbReference>
<feature type="transmembrane region" description="Helical" evidence="1">
    <location>
        <begin position="92"/>
        <end position="113"/>
    </location>
</feature>
<sequence length="131" mass="14402">MVNQLLQIEKIGQKTLRIVMAAFWIAVCCYAIFGEEATYLVFSGKLSWSVPAILTAILLVAHFKSPRMGIAGGGLSALIFIAVTIYCIKALPFNLTIILNYLLLVISSVVLLGESVKEMVRERITQPFPKA</sequence>
<organism evidence="2 3">
    <name type="scientific">Echinicola soli</name>
    <dbReference type="NCBI Taxonomy" id="2591634"/>
    <lineage>
        <taxon>Bacteria</taxon>
        <taxon>Pseudomonadati</taxon>
        <taxon>Bacteroidota</taxon>
        <taxon>Cytophagia</taxon>
        <taxon>Cytophagales</taxon>
        <taxon>Cyclobacteriaceae</taxon>
        <taxon>Echinicola</taxon>
    </lineage>
</organism>
<reference evidence="2 3" key="1">
    <citation type="submission" date="2019-06" db="EMBL/GenBank/DDBJ databases">
        <title>Echinicola alkalisoli sp. nov. isolated from saline soil.</title>
        <authorList>
            <person name="Sun J.-Q."/>
            <person name="Xu L."/>
        </authorList>
    </citation>
    <scope>NUCLEOTIDE SEQUENCE [LARGE SCALE GENOMIC DNA]</scope>
    <source>
        <strain evidence="2 3">LN3S3</strain>
    </source>
</reference>
<evidence type="ECO:0000313" key="2">
    <source>
        <dbReference type="EMBL" id="QDH80165.1"/>
    </source>
</evidence>